<dbReference type="AlphaFoldDB" id="A0A081K7I3"/>
<reference evidence="2 3" key="1">
    <citation type="submission" date="2014-06" db="EMBL/GenBank/DDBJ databases">
        <title>Whole Genome Sequences of Three Symbiotic Endozoicomonas Bacteria.</title>
        <authorList>
            <person name="Neave M.J."/>
            <person name="Apprill A."/>
            <person name="Voolstra C.R."/>
        </authorList>
    </citation>
    <scope>NUCLEOTIDE SEQUENCE [LARGE SCALE GENOMIC DNA]</scope>
    <source>
        <strain evidence="2 3">DSM 22380</strain>
    </source>
</reference>
<evidence type="ECO:0000313" key="3">
    <source>
        <dbReference type="Proteomes" id="UP000027997"/>
    </source>
</evidence>
<gene>
    <name evidence="2" type="ORF">GV64_04515</name>
</gene>
<dbReference type="InterPro" id="IPR008979">
    <property type="entry name" value="Galactose-bd-like_sf"/>
</dbReference>
<dbReference type="PROSITE" id="PS50022">
    <property type="entry name" value="FA58C_3"/>
    <property type="match status" value="1"/>
</dbReference>
<evidence type="ECO:0000259" key="1">
    <source>
        <dbReference type="PROSITE" id="PS50022"/>
    </source>
</evidence>
<feature type="domain" description="F5/8 type C" evidence="1">
    <location>
        <begin position="327"/>
        <end position="483"/>
    </location>
</feature>
<dbReference type="Proteomes" id="UP000027997">
    <property type="component" value="Unassembled WGS sequence"/>
</dbReference>
<dbReference type="EMBL" id="JOJP01000001">
    <property type="protein sequence ID" value="KEI70109.1"/>
    <property type="molecule type" value="Genomic_DNA"/>
</dbReference>
<dbReference type="SUPFAM" id="SSF49785">
    <property type="entry name" value="Galactose-binding domain-like"/>
    <property type="match status" value="1"/>
</dbReference>
<keyword evidence="3" id="KW-1185">Reference proteome</keyword>
<proteinExistence type="predicted"/>
<dbReference type="PANTHER" id="PTHR22925">
    <property type="entry name" value="GLYCOSYL HYDROLASE 43 FAMILY MEMBER"/>
    <property type="match status" value="1"/>
</dbReference>
<dbReference type="SUPFAM" id="SSF75005">
    <property type="entry name" value="Arabinanase/levansucrase/invertase"/>
    <property type="match status" value="1"/>
</dbReference>
<dbReference type="PANTHER" id="PTHR22925:SF3">
    <property type="entry name" value="GLYCOSYL HYDROLASE FAMILY PROTEIN 43"/>
    <property type="match status" value="1"/>
</dbReference>
<dbReference type="eggNOG" id="COG3507">
    <property type="taxonomic scope" value="Bacteria"/>
</dbReference>
<comment type="caution">
    <text evidence="2">The sequence shown here is derived from an EMBL/GenBank/DDBJ whole genome shotgun (WGS) entry which is preliminary data.</text>
</comment>
<accession>A0A081K7I3</accession>
<dbReference type="STRING" id="305900.GV64_04515"/>
<evidence type="ECO:0000313" key="2">
    <source>
        <dbReference type="EMBL" id="KEI70109.1"/>
    </source>
</evidence>
<organism evidence="2 3">
    <name type="scientific">Endozoicomonas elysicola</name>
    <dbReference type="NCBI Taxonomy" id="305900"/>
    <lineage>
        <taxon>Bacteria</taxon>
        <taxon>Pseudomonadati</taxon>
        <taxon>Pseudomonadota</taxon>
        <taxon>Gammaproteobacteria</taxon>
        <taxon>Oceanospirillales</taxon>
        <taxon>Endozoicomonadaceae</taxon>
        <taxon>Endozoicomonas</taxon>
    </lineage>
</organism>
<dbReference type="Pfam" id="PF00754">
    <property type="entry name" value="F5_F8_type_C"/>
    <property type="match status" value="1"/>
</dbReference>
<name>A0A081K7I3_9GAMM</name>
<dbReference type="InterPro" id="IPR000421">
    <property type="entry name" value="FA58C"/>
</dbReference>
<protein>
    <recommendedName>
        <fullName evidence="1">F5/8 type C domain-containing protein</fullName>
    </recommendedName>
</protein>
<dbReference type="InterPro" id="IPR023296">
    <property type="entry name" value="Glyco_hydro_beta-prop_sf"/>
</dbReference>
<sequence>MSAFHSQVSIARIENNGKTLNQITDFNKTTQIKGTWYGLKLHETPSGAFDKFTISTSTDNKTTWSTPTVVLSNEDLTNKGEDQHEDYTRSKLAAVKWLMCPATGNLSIWAKRHGIDSNNKIIPRKELLRAAVVGSGKTPADRYTDSIIIDLPYGNVSGDLGEIVEDGKLYLASADTQQGVVHILELNDECSDIKPNGPLLSLQWFNDDNSIDHREAPAIFRENGYLFMMTSGKTGWRPNQHKYTYAPSVKGPWTDHLIPISDSTAYHSQVFGVKRIRSSNGSGHSSLLFSGTRNAATWNGKDNRNIWMPLYFNTDTNLATNYYDRITLDEEKGTVTGYQLDHGTQLSIKNTVLQGFQDDVTALTDNDLSTFWYNNNHSDKKTLTFDLGEAQRIKAIKLKQFDQYNNKVDVSLRTPRLKVEVGNGQTFTPVFEDIVGSINWLQTINLPEAHGQYLRLSLIENHKGNSSGTTNDFGFYEVEIWGNKYSPSPQLHAGFDTPETGTLPQGWEVIRSSGTSASVIKADIGGALQLQDNNNNGRVVASHTLTPQKGARVEATLRFKYNTSGSGDYIRLMSGKKMLINIVNSVKHRKLAITDNRFNETAIASINNDTWYKLRLVMNTDANTYDIFLNDRLIWGGAHFAEAASFIDNIRIGTATKESGSVAVYDDIMIHGPIQ</sequence>
<dbReference type="Gene3D" id="2.115.10.20">
    <property type="entry name" value="Glycosyl hydrolase domain, family 43"/>
    <property type="match status" value="1"/>
</dbReference>
<dbReference type="Gene3D" id="2.60.120.260">
    <property type="entry name" value="Galactose-binding domain-like"/>
    <property type="match status" value="1"/>
</dbReference>